<dbReference type="SUPFAM" id="SSF52540">
    <property type="entry name" value="P-loop containing nucleoside triphosphate hydrolases"/>
    <property type="match status" value="2"/>
</dbReference>
<reference evidence="5 6" key="1">
    <citation type="submission" date="2019-05" db="EMBL/GenBank/DDBJ databases">
        <authorList>
            <person name="Pope W.H."/>
            <person name="Garlena R.A."/>
            <person name="Russell D.A."/>
            <person name="Jacobs-Sera D."/>
            <person name="Hatfull G.F."/>
        </authorList>
    </citation>
    <scope>NUCLEOTIDE SEQUENCE [LARGE SCALE GENOMIC DNA]</scope>
</reference>
<dbReference type="GO" id="GO:0006281">
    <property type="term" value="P:DNA repair"/>
    <property type="evidence" value="ECO:0007669"/>
    <property type="project" value="TreeGrafter"/>
</dbReference>
<evidence type="ECO:0000256" key="1">
    <source>
        <dbReference type="ARBA" id="ARBA00022741"/>
    </source>
</evidence>
<evidence type="ECO:0000313" key="5">
    <source>
        <dbReference type="EMBL" id="QDH91770.1"/>
    </source>
</evidence>
<dbReference type="KEGG" id="vg:64767016"/>
<keyword evidence="1" id="KW-0547">Nucleotide-binding</keyword>
<evidence type="ECO:0000259" key="4">
    <source>
        <dbReference type="PROSITE" id="PS51194"/>
    </source>
</evidence>
<dbReference type="CDD" id="cd18793">
    <property type="entry name" value="SF2_C_SNF"/>
    <property type="match status" value="1"/>
</dbReference>
<dbReference type="RefSeq" id="YP_010059784.1">
    <property type="nucleotide sequence ID" value="NC_054727.1"/>
</dbReference>
<accession>A0A514DDU1</accession>
<dbReference type="InterPro" id="IPR027417">
    <property type="entry name" value="P-loop_NTPase"/>
</dbReference>
<evidence type="ECO:0000256" key="2">
    <source>
        <dbReference type="ARBA" id="ARBA00022801"/>
    </source>
</evidence>
<organism evidence="5 6">
    <name type="scientific">Mycobacterium phage Phrappuccino</name>
    <dbReference type="NCBI Taxonomy" id="2591223"/>
    <lineage>
        <taxon>Viruses</taxon>
        <taxon>Duplodnaviria</taxon>
        <taxon>Heunggongvirae</taxon>
        <taxon>Uroviricota</taxon>
        <taxon>Caudoviricetes</taxon>
        <taxon>Phrappuccinovirus</taxon>
        <taxon>Phrappuccinovirus phrappuccino</taxon>
        <taxon>Phreappuccinovirus Phrappuccino</taxon>
    </lineage>
</organism>
<dbReference type="Pfam" id="PF00271">
    <property type="entry name" value="Helicase_C"/>
    <property type="match status" value="1"/>
</dbReference>
<dbReference type="PROSITE" id="PS51194">
    <property type="entry name" value="HELICASE_CTER"/>
    <property type="match status" value="1"/>
</dbReference>
<name>A0A514DDU1_9CAUD</name>
<dbReference type="PANTHER" id="PTHR45626">
    <property type="entry name" value="TRANSCRIPTION TERMINATION FACTOR 2-RELATED"/>
    <property type="match status" value="1"/>
</dbReference>
<dbReference type="EMBL" id="MK937592">
    <property type="protein sequence ID" value="QDH91770.1"/>
    <property type="molecule type" value="Genomic_DNA"/>
</dbReference>
<dbReference type="Gene3D" id="3.40.50.300">
    <property type="entry name" value="P-loop containing nucleotide triphosphate hydrolases"/>
    <property type="match status" value="1"/>
</dbReference>
<dbReference type="Proteomes" id="UP000316777">
    <property type="component" value="Segment"/>
</dbReference>
<sequence length="634" mass="72780">MYPVLRNLEQDLGHLVDTDPNILGRLVVVEQSPDWPDQLVFQPMQHEQMFFERYEEWLSRYLILNEQFMLRYFVAQLEEDGYVPLFAPSCEKLLADYERWMAPLHIEGLTLLRGDGSPSELFDYQRFTINRALERAVNPGSNAERKMFFGWGAGAGKSAACSSGALELFNRGIVDLAFVFTLRKLKYNMRDFFLRATPLNAVVNDGTAMQRRKRLADPSIQVFVNNPDKMLWDYDAIVERIGGRRTLFVFDEAQVILTDGGQTKVRKAIEKVMDTCEAVVWPMSASVVNHSPFRYRDTYQLGLGQRRTGNPLGTKKEFEDRYVSKKRTMTFKAKNGGRFDVTHYSWDHDRLQEVRHRVAHCTQNARKTDPGVRENFKGLDVLVERVQMSDEDRRLYDALMDLVDEAKAREEPCAQHLQIARYICNGPAALAITENEIGRQLAAEYPELITNANSSKVEMFCDKVQSIWEAGDKAIAFTKWTTMTLHLLTAELKRRKIPFVEHYGVGMTDKQGYEAQVKFAEDPNIPLFLSSDAGAYGLNMQMCRYVINYECPFTYDQVMQRNARIDRADSHLDGLTSYIYVTDGTVEDRIYRGMMSDRKLVEATTGAREVLSYGEHEEAAEKKVDAYNLLRGPA</sequence>
<keyword evidence="6" id="KW-1185">Reference proteome</keyword>
<keyword evidence="2" id="KW-0378">Hydrolase</keyword>
<dbReference type="GeneID" id="64767016"/>
<dbReference type="InterPro" id="IPR001650">
    <property type="entry name" value="Helicase_C-like"/>
</dbReference>
<gene>
    <name evidence="5" type="primary">95</name>
    <name evidence="5" type="ORF">SEA_PHRAPPUCCINO_95</name>
</gene>
<dbReference type="GO" id="GO:0005524">
    <property type="term" value="F:ATP binding"/>
    <property type="evidence" value="ECO:0007669"/>
    <property type="project" value="UniProtKB-KW"/>
</dbReference>
<evidence type="ECO:0000256" key="3">
    <source>
        <dbReference type="ARBA" id="ARBA00022840"/>
    </source>
</evidence>
<feature type="domain" description="Helicase C-terminal" evidence="4">
    <location>
        <begin position="456"/>
        <end position="619"/>
    </location>
</feature>
<evidence type="ECO:0000313" key="6">
    <source>
        <dbReference type="Proteomes" id="UP000316777"/>
    </source>
</evidence>
<dbReference type="InterPro" id="IPR050628">
    <property type="entry name" value="SNF2_RAD54_helicase_TF"/>
</dbReference>
<dbReference type="GO" id="GO:0008094">
    <property type="term" value="F:ATP-dependent activity, acting on DNA"/>
    <property type="evidence" value="ECO:0007669"/>
    <property type="project" value="TreeGrafter"/>
</dbReference>
<dbReference type="SMART" id="SM00490">
    <property type="entry name" value="HELICc"/>
    <property type="match status" value="1"/>
</dbReference>
<dbReference type="InterPro" id="IPR049730">
    <property type="entry name" value="SNF2/RAD54-like_C"/>
</dbReference>
<proteinExistence type="predicted"/>
<protein>
    <submittedName>
        <fullName evidence="5">DNA helicase</fullName>
    </submittedName>
</protein>
<dbReference type="GO" id="GO:0016787">
    <property type="term" value="F:hydrolase activity"/>
    <property type="evidence" value="ECO:0007669"/>
    <property type="project" value="UniProtKB-KW"/>
</dbReference>
<keyword evidence="3" id="KW-0067">ATP-binding</keyword>
<dbReference type="GO" id="GO:0004386">
    <property type="term" value="F:helicase activity"/>
    <property type="evidence" value="ECO:0007669"/>
    <property type="project" value="UniProtKB-KW"/>
</dbReference>
<keyword evidence="5" id="KW-0347">Helicase</keyword>